<dbReference type="OrthoDB" id="9787920at2"/>
<proteinExistence type="predicted"/>
<organism evidence="2 3">
    <name type="scientific">Blastopirellula marina</name>
    <dbReference type="NCBI Taxonomy" id="124"/>
    <lineage>
        <taxon>Bacteria</taxon>
        <taxon>Pseudomonadati</taxon>
        <taxon>Planctomycetota</taxon>
        <taxon>Planctomycetia</taxon>
        <taxon>Pirellulales</taxon>
        <taxon>Pirellulaceae</taxon>
        <taxon>Blastopirellula</taxon>
    </lineage>
</organism>
<dbReference type="EMBL" id="PUHY01000005">
    <property type="protein sequence ID" value="PQO37332.1"/>
    <property type="molecule type" value="Genomic_DNA"/>
</dbReference>
<dbReference type="RefSeq" id="WP_105328583.1">
    <property type="nucleotide sequence ID" value="NZ_PUHY01000005.1"/>
</dbReference>
<accession>A0A2S8FYR3</accession>
<dbReference type="InterPro" id="IPR000182">
    <property type="entry name" value="GNAT_dom"/>
</dbReference>
<reference evidence="2 3" key="1">
    <citation type="submission" date="2018-02" db="EMBL/GenBank/DDBJ databases">
        <title>Comparative genomes isolates from brazilian mangrove.</title>
        <authorList>
            <person name="Araujo J.E."/>
            <person name="Taketani R.G."/>
            <person name="Silva M.C.P."/>
            <person name="Loureco M.V."/>
            <person name="Andreote F.D."/>
        </authorList>
    </citation>
    <scope>NUCLEOTIDE SEQUENCE [LARGE SCALE GENOMIC DNA]</scope>
    <source>
        <strain evidence="2 3">Hex-1 MGV</strain>
    </source>
</reference>
<dbReference type="GO" id="GO:0016747">
    <property type="term" value="F:acyltransferase activity, transferring groups other than amino-acyl groups"/>
    <property type="evidence" value="ECO:0007669"/>
    <property type="project" value="InterPro"/>
</dbReference>
<dbReference type="PROSITE" id="PS51186">
    <property type="entry name" value="GNAT"/>
    <property type="match status" value="1"/>
</dbReference>
<feature type="domain" description="N-acetyltransferase" evidence="1">
    <location>
        <begin position="1"/>
        <end position="139"/>
    </location>
</feature>
<dbReference type="Gene3D" id="3.40.630.30">
    <property type="match status" value="1"/>
</dbReference>
<dbReference type="Proteomes" id="UP000238322">
    <property type="component" value="Unassembled WGS sequence"/>
</dbReference>
<evidence type="ECO:0000259" key="1">
    <source>
        <dbReference type="PROSITE" id="PS51186"/>
    </source>
</evidence>
<dbReference type="InterPro" id="IPR016181">
    <property type="entry name" value="Acyl_CoA_acyltransferase"/>
</dbReference>
<keyword evidence="2" id="KW-0808">Transferase</keyword>
<sequence>MQIEIARPKQEGVEDAISALLAQNSRETGFVYAPQPVVLKINDEGQTVAGLVGHTNWEWLYIETLAVDPKLRGKGWGRKLVAEAERIAIERQCRGAWVDTFSFQSPDFYKRLGYLPFGELADYPTGQKRVFLRKVFTVPVTP</sequence>
<protein>
    <submittedName>
        <fullName evidence="2">N-acetyltransferase</fullName>
    </submittedName>
</protein>
<comment type="caution">
    <text evidence="2">The sequence shown here is derived from an EMBL/GenBank/DDBJ whole genome shotgun (WGS) entry which is preliminary data.</text>
</comment>
<name>A0A2S8FYR3_9BACT</name>
<dbReference type="AlphaFoldDB" id="A0A2S8FYR3"/>
<evidence type="ECO:0000313" key="3">
    <source>
        <dbReference type="Proteomes" id="UP000238322"/>
    </source>
</evidence>
<gene>
    <name evidence="2" type="ORF">C5Y83_05140</name>
</gene>
<dbReference type="Pfam" id="PF00583">
    <property type="entry name" value="Acetyltransf_1"/>
    <property type="match status" value="1"/>
</dbReference>
<evidence type="ECO:0000313" key="2">
    <source>
        <dbReference type="EMBL" id="PQO37332.1"/>
    </source>
</evidence>
<dbReference type="SUPFAM" id="SSF55729">
    <property type="entry name" value="Acyl-CoA N-acyltransferases (Nat)"/>
    <property type="match status" value="1"/>
</dbReference>
<dbReference type="CDD" id="cd04301">
    <property type="entry name" value="NAT_SF"/>
    <property type="match status" value="1"/>
</dbReference>